<reference evidence="2 3" key="1">
    <citation type="journal article" date="2019" name="Commun. Biol.">
        <title>The bagworm genome reveals a unique fibroin gene that provides high tensile strength.</title>
        <authorList>
            <person name="Kono N."/>
            <person name="Nakamura H."/>
            <person name="Ohtoshi R."/>
            <person name="Tomita M."/>
            <person name="Numata K."/>
            <person name="Arakawa K."/>
        </authorList>
    </citation>
    <scope>NUCLEOTIDE SEQUENCE [LARGE SCALE GENOMIC DNA]</scope>
</reference>
<protein>
    <submittedName>
        <fullName evidence="2">Uncharacterized protein</fullName>
    </submittedName>
</protein>
<keyword evidence="3" id="KW-1185">Reference proteome</keyword>
<proteinExistence type="predicted"/>
<feature type="compositionally biased region" description="Low complexity" evidence="1">
    <location>
        <begin position="71"/>
        <end position="80"/>
    </location>
</feature>
<sequence length="205" mass="22377">MIVNVVSDYNPNAVGSFESSSPHPRKISKIHRDLGVSTDAQMLHLATTPKKTQSDVVLKLHENPPPFDEFGSAPPVTSAAAGGGGSASVGVLRSEQNSNNAIYSYAFNRQRETGERPPYAIDPGRGRRTFESWQTAENTFMSIRGESSAIYRAQTGAAQLGRCQPLVLELARRQPRATSLGRHCISDVNVASHQFVYGYESRHGY</sequence>
<gene>
    <name evidence="2" type="ORF">EVAR_67123_1</name>
</gene>
<feature type="region of interest" description="Disordered" evidence="1">
    <location>
        <begin position="62"/>
        <end position="83"/>
    </location>
</feature>
<evidence type="ECO:0000256" key="1">
    <source>
        <dbReference type="SAM" id="MobiDB-lite"/>
    </source>
</evidence>
<organism evidence="2 3">
    <name type="scientific">Eumeta variegata</name>
    <name type="common">Bagworm moth</name>
    <name type="synonym">Eumeta japonica</name>
    <dbReference type="NCBI Taxonomy" id="151549"/>
    <lineage>
        <taxon>Eukaryota</taxon>
        <taxon>Metazoa</taxon>
        <taxon>Ecdysozoa</taxon>
        <taxon>Arthropoda</taxon>
        <taxon>Hexapoda</taxon>
        <taxon>Insecta</taxon>
        <taxon>Pterygota</taxon>
        <taxon>Neoptera</taxon>
        <taxon>Endopterygota</taxon>
        <taxon>Lepidoptera</taxon>
        <taxon>Glossata</taxon>
        <taxon>Ditrysia</taxon>
        <taxon>Tineoidea</taxon>
        <taxon>Psychidae</taxon>
        <taxon>Oiketicinae</taxon>
        <taxon>Eumeta</taxon>
    </lineage>
</organism>
<name>A0A4C1ZTL5_EUMVA</name>
<evidence type="ECO:0000313" key="3">
    <source>
        <dbReference type="Proteomes" id="UP000299102"/>
    </source>
</evidence>
<accession>A0A4C1ZTL5</accession>
<evidence type="ECO:0000313" key="2">
    <source>
        <dbReference type="EMBL" id="GBP92241.1"/>
    </source>
</evidence>
<dbReference type="AlphaFoldDB" id="A0A4C1ZTL5"/>
<comment type="caution">
    <text evidence="2">The sequence shown here is derived from an EMBL/GenBank/DDBJ whole genome shotgun (WGS) entry which is preliminary data.</text>
</comment>
<dbReference type="Proteomes" id="UP000299102">
    <property type="component" value="Unassembled WGS sequence"/>
</dbReference>
<dbReference type="EMBL" id="BGZK01002252">
    <property type="protein sequence ID" value="GBP92241.1"/>
    <property type="molecule type" value="Genomic_DNA"/>
</dbReference>